<dbReference type="SUPFAM" id="SSF52467">
    <property type="entry name" value="DHS-like NAD/FAD-binding domain"/>
    <property type="match status" value="1"/>
</dbReference>
<evidence type="ECO:0000313" key="5">
    <source>
        <dbReference type="EMBL" id="RNM42299.1"/>
    </source>
</evidence>
<sequence length="292" mass="32561">MTCAPEQTGQVERLAEALDAADAVLVGAGAGLSTSAGLTYGGERFMRYFADFHAAYGIRDMYAGGFYPFATPEEYWAWWSRHIMVNRYDAPVGRPYRDLLNLLEGRDFFVLTTNVDHQFQRAGIDRARLCYLQGDYGLWQCSKPCHRGTYDNEAAVRRMAAEQRNMRVPSELLPRCPVCGAPMAMNLRIDGTFVEDEGWHAARARYEAFAEAHASDRLLLLELGVGGNTPGIVKYPFWRMAARNPRAFYACVNRGEAYAPRELGARVLALDADIGGVLRDLCMLRGPQAAGR</sequence>
<feature type="binding site" evidence="2">
    <location>
        <position position="141"/>
    </location>
    <ligand>
        <name>Zn(2+)</name>
        <dbReference type="ChEBI" id="CHEBI:29105"/>
    </ligand>
</feature>
<evidence type="ECO:0000313" key="6">
    <source>
        <dbReference type="Proteomes" id="UP000253817"/>
    </source>
</evidence>
<dbReference type="InterPro" id="IPR029035">
    <property type="entry name" value="DHS-like_NAD/FAD-binding_dom"/>
</dbReference>
<keyword evidence="2" id="KW-0862">Zinc</keyword>
<accession>A0A3N0IZ85</accession>
<gene>
    <name evidence="4" type="ORF">C1876_04805</name>
    <name evidence="5" type="ORF">DMP09_05500</name>
</gene>
<dbReference type="GO" id="GO:0046872">
    <property type="term" value="F:metal ion binding"/>
    <property type="evidence" value="ECO:0007669"/>
    <property type="project" value="UniProtKB-KW"/>
</dbReference>
<keyword evidence="6" id="KW-1185">Reference proteome</keyword>
<evidence type="ECO:0000256" key="2">
    <source>
        <dbReference type="PROSITE-ProRule" id="PRU00236"/>
    </source>
</evidence>
<reference evidence="7" key="2">
    <citation type="submission" date="2018-05" db="EMBL/GenBank/DDBJ databases">
        <title>Genome Sequencing of selected type strains of the family Eggerthellaceae.</title>
        <authorList>
            <person name="Danylec N."/>
            <person name="Stoll D.A."/>
            <person name="Doetsch A."/>
            <person name="Huch M."/>
        </authorList>
    </citation>
    <scope>NUCLEOTIDE SEQUENCE [LARGE SCALE GENOMIC DNA]</scope>
    <source>
        <strain evidence="7">DSM 16107</strain>
    </source>
</reference>
<comment type="caution">
    <text evidence="2">Lacks conserved residue(s) required for the propagation of feature annotation.</text>
</comment>
<dbReference type="InterPro" id="IPR026590">
    <property type="entry name" value="Ssirtuin_cat_dom"/>
</dbReference>
<feature type="domain" description="Deacetylase sirtuin-type" evidence="3">
    <location>
        <begin position="4"/>
        <end position="292"/>
    </location>
</feature>
<dbReference type="AlphaFoldDB" id="A0A3N0IZ85"/>
<protein>
    <submittedName>
        <fullName evidence="5">Sir2 silent information regulator family NAD-dependent deacetylase</fullName>
    </submittedName>
</protein>
<dbReference type="Proteomes" id="UP000270112">
    <property type="component" value="Unassembled WGS sequence"/>
</dbReference>
<feature type="binding site" evidence="2">
    <location>
        <position position="176"/>
    </location>
    <ligand>
        <name>Zn(2+)</name>
        <dbReference type="ChEBI" id="CHEBI:29105"/>
    </ligand>
</feature>
<dbReference type="RefSeq" id="WP_114545587.1">
    <property type="nucleotide sequence ID" value="NZ_PPTT01000006.1"/>
</dbReference>
<dbReference type="OrthoDB" id="3192862at2"/>
<organism evidence="5 7">
    <name type="scientific">Eggerthella sinensis</name>
    <dbReference type="NCBI Taxonomy" id="242230"/>
    <lineage>
        <taxon>Bacteria</taxon>
        <taxon>Bacillati</taxon>
        <taxon>Actinomycetota</taxon>
        <taxon>Coriobacteriia</taxon>
        <taxon>Eggerthellales</taxon>
        <taxon>Eggerthellaceae</taxon>
        <taxon>Eggerthella</taxon>
    </lineage>
</organism>
<dbReference type="EMBL" id="PPTT01000006">
    <property type="protein sequence ID" value="RDB70119.1"/>
    <property type="molecule type" value="Genomic_DNA"/>
</dbReference>
<comment type="caution">
    <text evidence="5">The sequence shown here is derived from an EMBL/GenBank/DDBJ whole genome shotgun (WGS) entry which is preliminary data.</text>
</comment>
<evidence type="ECO:0000313" key="4">
    <source>
        <dbReference type="EMBL" id="RDB70119.1"/>
    </source>
</evidence>
<dbReference type="Proteomes" id="UP000253817">
    <property type="component" value="Unassembled WGS sequence"/>
</dbReference>
<keyword evidence="2" id="KW-0479">Metal-binding</keyword>
<keyword evidence="1" id="KW-0520">NAD</keyword>
<name>A0A3N0IZ85_9ACTN</name>
<dbReference type="Gene3D" id="3.40.50.1220">
    <property type="entry name" value="TPP-binding domain"/>
    <property type="match status" value="1"/>
</dbReference>
<dbReference type="PROSITE" id="PS50305">
    <property type="entry name" value="SIRTUIN"/>
    <property type="match status" value="1"/>
</dbReference>
<reference evidence="4 6" key="1">
    <citation type="journal article" date="2018" name="Elife">
        <title>Discovery and characterization of a prevalent human gut bacterial enzyme sufficient for the inactivation of a family of plant toxins.</title>
        <authorList>
            <person name="Koppel N."/>
            <person name="Bisanz J.E."/>
            <person name="Pandelia M.E."/>
            <person name="Turnbaugh P.J."/>
            <person name="Balskus E.P."/>
        </authorList>
    </citation>
    <scope>NUCLEOTIDE SEQUENCE [LARGE SCALE GENOMIC DNA]</scope>
    <source>
        <strain evidence="4 6">DSM 16107</strain>
    </source>
</reference>
<dbReference type="EMBL" id="QICC01000015">
    <property type="protein sequence ID" value="RNM42299.1"/>
    <property type="molecule type" value="Genomic_DNA"/>
</dbReference>
<feature type="binding site" evidence="2">
    <location>
        <position position="145"/>
    </location>
    <ligand>
        <name>Zn(2+)</name>
        <dbReference type="ChEBI" id="CHEBI:29105"/>
    </ligand>
</feature>
<reference evidence="5" key="3">
    <citation type="journal article" date="2019" name="Microbiol. Resour. Announc.">
        <title>Draft Genome Sequences of Type Strains of Gordonibacter faecihominis, Paraeggerthella hongkongensis, Parvibacter caecicola,Slackia equolifaciens, Slackia faecicanis, and Slackia isoflavoniconvertens.</title>
        <authorList>
            <person name="Danylec N."/>
            <person name="Stoll D.A."/>
            <person name="Dotsch A."/>
            <person name="Huch M."/>
        </authorList>
    </citation>
    <scope>NUCLEOTIDE SEQUENCE</scope>
    <source>
        <strain evidence="5">DSM 16107</strain>
    </source>
</reference>
<evidence type="ECO:0000313" key="7">
    <source>
        <dbReference type="Proteomes" id="UP000270112"/>
    </source>
</evidence>
<evidence type="ECO:0000256" key="1">
    <source>
        <dbReference type="ARBA" id="ARBA00023027"/>
    </source>
</evidence>
<proteinExistence type="predicted"/>
<feature type="binding site" evidence="2">
    <location>
        <position position="179"/>
    </location>
    <ligand>
        <name>Zn(2+)</name>
        <dbReference type="ChEBI" id="CHEBI:29105"/>
    </ligand>
</feature>
<evidence type="ECO:0000259" key="3">
    <source>
        <dbReference type="PROSITE" id="PS50305"/>
    </source>
</evidence>